<dbReference type="RefSeq" id="WP_022611768.1">
    <property type="nucleotide sequence ID" value="NZ_LK391965.1"/>
</dbReference>
<proteinExistence type="predicted"/>
<reference evidence="2 3" key="1">
    <citation type="journal article" date="2013" name="ISME J.">
        <title>Comparative genomics of pathogenic lineages of Vibrio nigripulchritudo identifies virulence-associated traits.</title>
        <authorList>
            <person name="Goudenege D."/>
            <person name="Labreuche Y."/>
            <person name="Krin E."/>
            <person name="Ansquer D."/>
            <person name="Mangenot S."/>
            <person name="Calteau A."/>
            <person name="Medigue C."/>
            <person name="Mazel D."/>
            <person name="Polz M.F."/>
            <person name="Le Roux F."/>
        </authorList>
    </citation>
    <scope>NUCLEOTIDE SEQUENCE [LARGE SCALE GENOMIC DNA]</scope>
    <source>
        <strain evidence="2 3">SOn1</strain>
    </source>
</reference>
<dbReference type="EMBL" id="CAOF01000095">
    <property type="protein sequence ID" value="CCO46710.1"/>
    <property type="molecule type" value="Genomic_DNA"/>
</dbReference>
<organism evidence="2 3">
    <name type="scientific">Vibrio nigripulchritudo SOn1</name>
    <dbReference type="NCBI Taxonomy" id="1238450"/>
    <lineage>
        <taxon>Bacteria</taxon>
        <taxon>Pseudomonadati</taxon>
        <taxon>Pseudomonadota</taxon>
        <taxon>Gammaproteobacteria</taxon>
        <taxon>Vibrionales</taxon>
        <taxon>Vibrionaceae</taxon>
        <taxon>Vibrio</taxon>
    </lineage>
</organism>
<protein>
    <submittedName>
        <fullName evidence="2">Uncharacterized protein</fullName>
    </submittedName>
</protein>
<keyword evidence="1" id="KW-0732">Signal</keyword>
<evidence type="ECO:0000313" key="3">
    <source>
        <dbReference type="Proteomes" id="UP000018211"/>
    </source>
</evidence>
<name>A0AAV2VPQ5_9VIBR</name>
<accession>A0AAV2VPQ5</accession>
<dbReference type="AlphaFoldDB" id="A0AAV2VPQ5"/>
<gene>
    <name evidence="2" type="ORF">VIBNISOn1_1840093</name>
</gene>
<evidence type="ECO:0000313" key="2">
    <source>
        <dbReference type="EMBL" id="CCO46710.1"/>
    </source>
</evidence>
<evidence type="ECO:0000256" key="1">
    <source>
        <dbReference type="SAM" id="SignalP"/>
    </source>
</evidence>
<dbReference type="Proteomes" id="UP000018211">
    <property type="component" value="Unassembled WGS sequence"/>
</dbReference>
<comment type="caution">
    <text evidence="2">The sequence shown here is derived from an EMBL/GenBank/DDBJ whole genome shotgun (WGS) entry which is preliminary data.</text>
</comment>
<feature type="chain" id="PRO_5043763594" evidence="1">
    <location>
        <begin position="22"/>
        <end position="172"/>
    </location>
</feature>
<sequence length="172" mass="20065">MLKKVLIIVFLLLGITSNAYANLNLEPKNVWKTSSKDLFLSSAYALDVNVQAYFRSIRKANSNERFLNFSLVWTGEEFCATRNDDDIEDAVIYVDGKGIAFKRYCYKNKYINYEATSKEGIEHISQLLRSREQNRTVMFHHELDGVDLRYHLSGRGFKDIYDFYYRSTDAPL</sequence>
<feature type="signal peptide" evidence="1">
    <location>
        <begin position="1"/>
        <end position="21"/>
    </location>
</feature>